<protein>
    <submittedName>
        <fullName evidence="1">Uncharacterized protein</fullName>
    </submittedName>
</protein>
<dbReference type="AlphaFoldDB" id="Z9JH41"/>
<dbReference type="STRING" id="1444770.AF72_12490"/>
<dbReference type="Proteomes" id="UP000020406">
    <property type="component" value="Unassembled WGS sequence"/>
</dbReference>
<comment type="caution">
    <text evidence="1">The sequence shown here is derived from an EMBL/GenBank/DDBJ whole genome shotgun (WGS) entry which is preliminary data.</text>
</comment>
<sequence>MPNDFYWDPQSKRTSNGVLERKGYSPYKIEEYLARYKVHEKFMGLDATEIAIPSNTYPIYMVTTPVSAKRLAAAIKKRTGYQLAIATPTFKSQSGVAYLVEEGKNKSSVVCITDEEGGF</sequence>
<accession>Z9JH41</accession>
<gene>
    <name evidence="1" type="ORF">AF72_12490</name>
</gene>
<reference evidence="1 2" key="1">
    <citation type="journal article" date="2014" name="Genome Announc.">
        <title>Draft Genome Sequence of Xylella fastidiosa Pear Leaf Scorch Strain in Taiwan.</title>
        <authorList>
            <person name="Su C.C."/>
            <person name="Deng W.L."/>
            <person name="Jan F.J."/>
            <person name="Chang C.J."/>
            <person name="Huang H."/>
            <person name="Chen J."/>
        </authorList>
    </citation>
    <scope>NUCLEOTIDE SEQUENCE [LARGE SCALE GENOMIC DNA]</scope>
    <source>
        <strain evidence="1 2">PLS229</strain>
    </source>
</reference>
<evidence type="ECO:0000313" key="1">
    <source>
        <dbReference type="EMBL" id="EWS77131.1"/>
    </source>
</evidence>
<dbReference type="PATRIC" id="fig|1444770.3.peg.2946"/>
<dbReference type="KEGG" id="xtw:AB672_11015"/>
<organism evidence="1 2">
    <name type="scientific">Xylella taiwanensis</name>
    <dbReference type="NCBI Taxonomy" id="1444770"/>
    <lineage>
        <taxon>Bacteria</taxon>
        <taxon>Pseudomonadati</taxon>
        <taxon>Pseudomonadota</taxon>
        <taxon>Gammaproteobacteria</taxon>
        <taxon>Lysobacterales</taxon>
        <taxon>Lysobacteraceae</taxon>
        <taxon>Xylella</taxon>
    </lineage>
</organism>
<dbReference type="EMBL" id="JDSQ01000031">
    <property type="protein sequence ID" value="EWS77131.1"/>
    <property type="molecule type" value="Genomic_DNA"/>
</dbReference>
<proteinExistence type="predicted"/>
<name>Z9JH41_9GAMM</name>
<evidence type="ECO:0000313" key="2">
    <source>
        <dbReference type="Proteomes" id="UP000020406"/>
    </source>
</evidence>